<sequence length="310" mass="34243">MGHSVSEPGVSEPGLLAARVSTALDAAMAEPVRAFAGKLAQDAGALAVLFYGSNLRTGELEGVLDFYVLLPGPRESGIWPRVSYHEWDHDGRVLRAKVATMALATFAAAASGDLLDTTIWARFVQPCALAWSRDDTARAQVLDAITGAIVTAARLAVALGPDRGAPEDYWRALFRATYQAEFRVEKPGREDTILAANPVHFDGLLPVALDHAGIPFTRDDNVLSPAMPAAERGAIRRWWARRRRLGKPYNLVRLVRATTTFDGAARYAAWKVERHTGVKIALTPWRERHPLLATPGVLWRVWRERRRQRV</sequence>
<dbReference type="KEGG" id="ntd:EGO55_09315"/>
<organism evidence="1 2">
    <name type="scientific">Caenibius tardaugens NBRC 16725</name>
    <dbReference type="NCBI Taxonomy" id="1219035"/>
    <lineage>
        <taxon>Bacteria</taxon>
        <taxon>Pseudomonadati</taxon>
        <taxon>Pseudomonadota</taxon>
        <taxon>Alphaproteobacteria</taxon>
        <taxon>Sphingomonadales</taxon>
        <taxon>Erythrobacteraceae</taxon>
        <taxon>Caenibius</taxon>
    </lineage>
</organism>
<name>U2YKG9_9SPHN</name>
<dbReference type="OrthoDB" id="7340718at2"/>
<keyword evidence="2" id="KW-1185">Reference proteome</keyword>
<dbReference type="eggNOG" id="COG1597">
    <property type="taxonomic scope" value="Bacteria"/>
</dbReference>
<gene>
    <name evidence="1" type="ORF">NT2_04_01940</name>
</gene>
<proteinExistence type="predicted"/>
<protein>
    <submittedName>
        <fullName evidence="1">Uncharacterized protein</fullName>
    </submittedName>
</protein>
<evidence type="ECO:0000313" key="1">
    <source>
        <dbReference type="EMBL" id="GAD48782.1"/>
    </source>
</evidence>
<reference evidence="1 2" key="1">
    <citation type="submission" date="2013-09" db="EMBL/GenBank/DDBJ databases">
        <title>Whole genome shotgun sequence of Novosphingobium tardaugens NBRC 16725.</title>
        <authorList>
            <person name="Isaki S."/>
            <person name="Hosoyama A."/>
            <person name="Tsuchikane K."/>
            <person name="Katsumata H."/>
            <person name="Ando Y."/>
            <person name="Yamazaki S."/>
            <person name="Fujita N."/>
        </authorList>
    </citation>
    <scope>NUCLEOTIDE SEQUENCE [LARGE SCALE GENOMIC DNA]</scope>
    <source>
        <strain evidence="1 2">NBRC 16725</strain>
    </source>
</reference>
<accession>U2YKG9</accession>
<dbReference type="Proteomes" id="UP000016568">
    <property type="component" value="Unassembled WGS sequence"/>
</dbReference>
<dbReference type="EMBL" id="BASZ01000004">
    <property type="protein sequence ID" value="GAD48782.1"/>
    <property type="molecule type" value="Genomic_DNA"/>
</dbReference>
<dbReference type="RefSeq" id="WP_021689689.1">
    <property type="nucleotide sequence ID" value="NZ_BASZ01000004.1"/>
</dbReference>
<dbReference type="AlphaFoldDB" id="U2YKG9"/>
<evidence type="ECO:0000313" key="2">
    <source>
        <dbReference type="Proteomes" id="UP000016568"/>
    </source>
</evidence>
<comment type="caution">
    <text evidence="1">The sequence shown here is derived from an EMBL/GenBank/DDBJ whole genome shotgun (WGS) entry which is preliminary data.</text>
</comment>